<evidence type="ECO:0000259" key="3">
    <source>
        <dbReference type="Pfam" id="PF14351"/>
    </source>
</evidence>
<feature type="domain" description="DUF4401" evidence="3">
    <location>
        <begin position="199"/>
        <end position="511"/>
    </location>
</feature>
<reference evidence="4 5" key="1">
    <citation type="submission" date="2019-01" db="EMBL/GenBank/DDBJ databases">
        <authorList>
            <person name="Chen W.-M."/>
        </authorList>
    </citation>
    <scope>NUCLEOTIDE SEQUENCE [LARGE SCALE GENOMIC DNA]</scope>
    <source>
        <strain evidence="4 5">CCP-18</strain>
    </source>
</reference>
<feature type="transmembrane region" description="Helical" evidence="2">
    <location>
        <begin position="466"/>
        <end position="485"/>
    </location>
</feature>
<evidence type="ECO:0000313" key="4">
    <source>
        <dbReference type="EMBL" id="RVT86122.1"/>
    </source>
</evidence>
<keyword evidence="5" id="KW-1185">Reference proteome</keyword>
<feature type="transmembrane region" description="Helical" evidence="2">
    <location>
        <begin position="232"/>
        <end position="250"/>
    </location>
</feature>
<feature type="transmembrane region" description="Helical" evidence="2">
    <location>
        <begin position="363"/>
        <end position="382"/>
    </location>
</feature>
<dbReference type="OrthoDB" id="4868247at2"/>
<dbReference type="Pfam" id="PF14345">
    <property type="entry name" value="GDYXXLXY"/>
    <property type="match status" value="1"/>
</dbReference>
<organism evidence="4 5">
    <name type="scientific">Inhella crocodyli</name>
    <dbReference type="NCBI Taxonomy" id="2499851"/>
    <lineage>
        <taxon>Bacteria</taxon>
        <taxon>Pseudomonadati</taxon>
        <taxon>Pseudomonadota</taxon>
        <taxon>Betaproteobacteria</taxon>
        <taxon>Burkholderiales</taxon>
        <taxon>Sphaerotilaceae</taxon>
        <taxon>Inhella</taxon>
    </lineage>
</organism>
<evidence type="ECO:0000256" key="2">
    <source>
        <dbReference type="SAM" id="Phobius"/>
    </source>
</evidence>
<feature type="transmembrane region" description="Helical" evidence="2">
    <location>
        <begin position="309"/>
        <end position="327"/>
    </location>
</feature>
<evidence type="ECO:0000256" key="1">
    <source>
        <dbReference type="SAM" id="MobiDB-lite"/>
    </source>
</evidence>
<keyword evidence="2" id="KW-0472">Membrane</keyword>
<gene>
    <name evidence="4" type="ORF">EOD73_08765</name>
</gene>
<feature type="transmembrane region" description="Helical" evidence="2">
    <location>
        <begin position="285"/>
        <end position="302"/>
    </location>
</feature>
<dbReference type="Proteomes" id="UP000288587">
    <property type="component" value="Unassembled WGS sequence"/>
</dbReference>
<feature type="compositionally biased region" description="Gly residues" evidence="1">
    <location>
        <begin position="1"/>
        <end position="13"/>
    </location>
</feature>
<feature type="transmembrane region" description="Helical" evidence="2">
    <location>
        <begin position="333"/>
        <end position="351"/>
    </location>
</feature>
<feature type="transmembrane region" description="Helical" evidence="2">
    <location>
        <begin position="497"/>
        <end position="516"/>
    </location>
</feature>
<dbReference type="InterPro" id="IPR025513">
    <property type="entry name" value="DUF4401"/>
</dbReference>
<proteinExistence type="predicted"/>
<evidence type="ECO:0000313" key="5">
    <source>
        <dbReference type="Proteomes" id="UP000288587"/>
    </source>
</evidence>
<name>A0A3S2UEW0_9BURK</name>
<dbReference type="EMBL" id="SACM01000002">
    <property type="protein sequence ID" value="RVT86122.1"/>
    <property type="molecule type" value="Genomic_DNA"/>
</dbReference>
<accession>A0A3S2UEW0</accession>
<keyword evidence="2" id="KW-0812">Transmembrane</keyword>
<sequence>MDPGGHAGRGAVGAGAQRSPLGIGRRLRDAATVGRLGLGGPGHRLVPLGPALARCRPVGLARAGRVGRGGDHRLGPDGCVQHRLGGAVLLAGPAAAGRGGGPVAPRRFGDALVHRHGAERVGPGGLWPLAVRRQRTRLAGPGLLVRAGGRGSAGGHGEPLDAPPPRWGCCMSAADLLHRAQAQGLLPPGARWPATEQRPWPVQLLTAVGAWFAAVPLVAVIGGLLGPLVRDGAGLLLVGAALIVAAVLLLRDRAVPLFVEQLAVPILLVGLLCVGWRLHESLPDAPAWLALSALALGVAWALPRPWLRALLGAGAVACLWASTAPWSGAWRALAVPQWAVATGLLAVWVGLGRAPWAPRWAAAWEATGAGWLLAVLGILALHSGSPFLLVGLTGLQAGGSGWGAPVLAIGSAATAGLGAAWLARAWPAVRTLRWGALAALLASMALVLPALGPIALAAAVCARQQRWRLATVAGLAALWVLGAFYYQLAWPLAHKALGLVGLGLAIGLLALGRRAAPAAAAARGGRPWAALAALGLTLAVANGGIVQKERLIAQGEPLFVALAPVDPRSLMQGDYMRLNFNVPTDARPPQAAWGAARPRVVLRRDAQGVATFVRPDDGRPLAADERRVELSPKDGRWILVSDAWFFREGEAERWQRARFGEFRVTPDGRALLVGLRGEGLAPL</sequence>
<dbReference type="Pfam" id="PF14351">
    <property type="entry name" value="DUF4401"/>
    <property type="match status" value="1"/>
</dbReference>
<comment type="caution">
    <text evidence="4">The sequence shown here is derived from an EMBL/GenBank/DDBJ whole genome shotgun (WGS) entry which is preliminary data.</text>
</comment>
<protein>
    <submittedName>
        <fullName evidence="4">DUF4401 domain-containing protein</fullName>
    </submittedName>
</protein>
<dbReference type="InterPro" id="IPR025833">
    <property type="entry name" value="GDYXXLXY"/>
</dbReference>
<feature type="region of interest" description="Disordered" evidence="1">
    <location>
        <begin position="1"/>
        <end position="20"/>
    </location>
</feature>
<feature type="transmembrane region" description="Helical" evidence="2">
    <location>
        <begin position="402"/>
        <end position="422"/>
    </location>
</feature>
<keyword evidence="2" id="KW-1133">Transmembrane helix</keyword>
<feature type="transmembrane region" description="Helical" evidence="2">
    <location>
        <begin position="262"/>
        <end position="279"/>
    </location>
</feature>
<feature type="transmembrane region" description="Helical" evidence="2">
    <location>
        <begin position="434"/>
        <end position="460"/>
    </location>
</feature>
<dbReference type="AlphaFoldDB" id="A0A3S2UEW0"/>
<feature type="transmembrane region" description="Helical" evidence="2">
    <location>
        <begin position="528"/>
        <end position="546"/>
    </location>
</feature>
<feature type="transmembrane region" description="Helical" evidence="2">
    <location>
        <begin position="204"/>
        <end position="226"/>
    </location>
</feature>